<feature type="compositionally biased region" description="Low complexity" evidence="5">
    <location>
        <begin position="40"/>
        <end position="50"/>
    </location>
</feature>
<dbReference type="InterPro" id="IPR007074">
    <property type="entry name" value="LicD/FKTN/FKRP_NTP_transf"/>
</dbReference>
<name>A0A6A5VNG0_9PLEO</name>
<evidence type="ECO:0000259" key="7">
    <source>
        <dbReference type="Pfam" id="PF04991"/>
    </source>
</evidence>
<reference evidence="8" key="1">
    <citation type="journal article" date="2020" name="Stud. Mycol.">
        <title>101 Dothideomycetes genomes: a test case for predicting lifestyles and emergence of pathogens.</title>
        <authorList>
            <person name="Haridas S."/>
            <person name="Albert R."/>
            <person name="Binder M."/>
            <person name="Bloem J."/>
            <person name="Labutti K."/>
            <person name="Salamov A."/>
            <person name="Andreopoulos B."/>
            <person name="Baker S."/>
            <person name="Barry K."/>
            <person name="Bills G."/>
            <person name="Bluhm B."/>
            <person name="Cannon C."/>
            <person name="Castanera R."/>
            <person name="Culley D."/>
            <person name="Daum C."/>
            <person name="Ezra D."/>
            <person name="Gonzalez J."/>
            <person name="Henrissat B."/>
            <person name="Kuo A."/>
            <person name="Liang C."/>
            <person name="Lipzen A."/>
            <person name="Lutzoni F."/>
            <person name="Magnuson J."/>
            <person name="Mondo S."/>
            <person name="Nolan M."/>
            <person name="Ohm R."/>
            <person name="Pangilinan J."/>
            <person name="Park H.-J."/>
            <person name="Ramirez L."/>
            <person name="Alfaro M."/>
            <person name="Sun H."/>
            <person name="Tritt A."/>
            <person name="Yoshinaga Y."/>
            <person name="Zwiers L.-H."/>
            <person name="Turgeon B."/>
            <person name="Goodwin S."/>
            <person name="Spatafora J."/>
            <person name="Crous P."/>
            <person name="Grigoriev I."/>
        </authorList>
    </citation>
    <scope>NUCLEOTIDE SEQUENCE</scope>
    <source>
        <strain evidence="8">CBS 107.79</strain>
    </source>
</reference>
<keyword evidence="9" id="KW-1185">Reference proteome</keyword>
<dbReference type="EMBL" id="ML976659">
    <property type="protein sequence ID" value="KAF1978864.1"/>
    <property type="molecule type" value="Genomic_DNA"/>
</dbReference>
<feature type="signal peptide" evidence="6">
    <location>
        <begin position="1"/>
        <end position="20"/>
    </location>
</feature>
<gene>
    <name evidence="8" type="ORF">BU23DRAFT_549569</name>
</gene>
<sequence>MYVLSLCVVLLFFFATPTWTLPSLPVDESPPTVYNPDGTPKGSKSKPSSSQMDKGIKWKGPQEKYFHESTFDAHYDGRFASITQPPSVRNQYLRALIRTYLATMHDLKMDTWIMHGTLLGWWWNGRIMPWDSDLDVQVTEHALSHLAAHHNMTVFSFRDAEYLDSVDMGDHDVGGNDANVEGRKRQYLLDINPRWRNASYADTHNVIDARWIDMKTGLYIDITSVRLNTSSPVPGSLYCKDHHRYLGWQIFPLRTSTFEGVPAKVPYAYQELLTEEYGGASLVDSVYREEKYRFDAERMEWVSMNRRDGDDGKFHQFGKVTEKRLEAKDSEWPSAKRITLNERRNVMIPGGRLGDCLWVRDLVLARRL</sequence>
<keyword evidence="4" id="KW-0472">Membrane</keyword>
<evidence type="ECO:0000256" key="3">
    <source>
        <dbReference type="ARBA" id="ARBA00022989"/>
    </source>
</evidence>
<proteinExistence type="predicted"/>
<evidence type="ECO:0000256" key="1">
    <source>
        <dbReference type="ARBA" id="ARBA00004167"/>
    </source>
</evidence>
<dbReference type="Proteomes" id="UP000800036">
    <property type="component" value="Unassembled WGS sequence"/>
</dbReference>
<dbReference type="PANTHER" id="PTHR15407">
    <property type="entry name" value="FUKUTIN-RELATED"/>
    <property type="match status" value="1"/>
</dbReference>
<accession>A0A6A5VNG0</accession>
<dbReference type="OrthoDB" id="444255at2759"/>
<feature type="chain" id="PRO_5025328108" description="LicD/FKTN/FKRP nucleotidyltransferase domain-containing protein" evidence="6">
    <location>
        <begin position="21"/>
        <end position="368"/>
    </location>
</feature>
<dbReference type="AlphaFoldDB" id="A0A6A5VNG0"/>
<evidence type="ECO:0000313" key="8">
    <source>
        <dbReference type="EMBL" id="KAF1978864.1"/>
    </source>
</evidence>
<feature type="region of interest" description="Disordered" evidence="5">
    <location>
        <begin position="32"/>
        <end position="55"/>
    </location>
</feature>
<evidence type="ECO:0000256" key="6">
    <source>
        <dbReference type="SAM" id="SignalP"/>
    </source>
</evidence>
<keyword evidence="6" id="KW-0732">Signal</keyword>
<dbReference type="GO" id="GO:0009100">
    <property type="term" value="P:glycoprotein metabolic process"/>
    <property type="evidence" value="ECO:0007669"/>
    <property type="project" value="UniProtKB-ARBA"/>
</dbReference>
<dbReference type="Pfam" id="PF04991">
    <property type="entry name" value="LicD"/>
    <property type="match status" value="1"/>
</dbReference>
<comment type="subcellular location">
    <subcellularLocation>
        <location evidence="1">Membrane</location>
        <topology evidence="1">Single-pass membrane protein</topology>
    </subcellularLocation>
</comment>
<dbReference type="GO" id="GO:0016020">
    <property type="term" value="C:membrane"/>
    <property type="evidence" value="ECO:0007669"/>
    <property type="project" value="UniProtKB-SubCell"/>
</dbReference>
<evidence type="ECO:0000256" key="2">
    <source>
        <dbReference type="ARBA" id="ARBA00022692"/>
    </source>
</evidence>
<dbReference type="PANTHER" id="PTHR15407:SF32">
    <property type="entry name" value="PROTEIN (MNN4), PUTATIVE (AFU_ORTHOLOGUE AFUA_1G03790)-RELATED"/>
    <property type="match status" value="1"/>
</dbReference>
<keyword evidence="3" id="KW-1133">Transmembrane helix</keyword>
<keyword evidence="2" id="KW-0812">Transmembrane</keyword>
<feature type="domain" description="LicD/FKTN/FKRP nucleotidyltransferase" evidence="7">
    <location>
        <begin position="108"/>
        <end position="225"/>
    </location>
</feature>
<dbReference type="InterPro" id="IPR009644">
    <property type="entry name" value="FKTN/MNN4/W02B3.4-1"/>
</dbReference>
<organism evidence="8 9">
    <name type="scientific">Bimuria novae-zelandiae CBS 107.79</name>
    <dbReference type="NCBI Taxonomy" id="1447943"/>
    <lineage>
        <taxon>Eukaryota</taxon>
        <taxon>Fungi</taxon>
        <taxon>Dikarya</taxon>
        <taxon>Ascomycota</taxon>
        <taxon>Pezizomycotina</taxon>
        <taxon>Dothideomycetes</taxon>
        <taxon>Pleosporomycetidae</taxon>
        <taxon>Pleosporales</taxon>
        <taxon>Massarineae</taxon>
        <taxon>Didymosphaeriaceae</taxon>
        <taxon>Bimuria</taxon>
    </lineage>
</organism>
<evidence type="ECO:0000313" key="9">
    <source>
        <dbReference type="Proteomes" id="UP000800036"/>
    </source>
</evidence>
<protein>
    <recommendedName>
        <fullName evidence="7">LicD/FKTN/FKRP nucleotidyltransferase domain-containing protein</fullName>
    </recommendedName>
</protein>
<evidence type="ECO:0000256" key="5">
    <source>
        <dbReference type="SAM" id="MobiDB-lite"/>
    </source>
</evidence>
<evidence type="ECO:0000256" key="4">
    <source>
        <dbReference type="ARBA" id="ARBA00023136"/>
    </source>
</evidence>